<keyword evidence="6" id="KW-1185">Reference proteome</keyword>
<evidence type="ECO:0000313" key="6">
    <source>
        <dbReference type="Proteomes" id="UP000019151"/>
    </source>
</evidence>
<dbReference type="AlphaFoldDB" id="W0RDB1"/>
<dbReference type="STRING" id="861299.J421_1229"/>
<dbReference type="Pfam" id="PF07638">
    <property type="entry name" value="Sigma70_ECF"/>
    <property type="match status" value="1"/>
</dbReference>
<dbReference type="OrthoDB" id="128473at2"/>
<dbReference type="InterPro" id="IPR011517">
    <property type="entry name" value="RNA_pol_sigma70_ECF-like"/>
</dbReference>
<dbReference type="NCBIfam" id="TIGR02999">
    <property type="entry name" value="Sig-70_X6"/>
    <property type="match status" value="1"/>
</dbReference>
<dbReference type="InParanoid" id="W0RDB1"/>
<dbReference type="InterPro" id="IPR036388">
    <property type="entry name" value="WH-like_DNA-bd_sf"/>
</dbReference>
<proteinExistence type="predicted"/>
<dbReference type="EMBL" id="CP007128">
    <property type="protein sequence ID" value="AHG88766.1"/>
    <property type="molecule type" value="Genomic_DNA"/>
</dbReference>
<evidence type="ECO:0000313" key="5">
    <source>
        <dbReference type="EMBL" id="AHG88766.1"/>
    </source>
</evidence>
<dbReference type="Gene3D" id="1.10.10.10">
    <property type="entry name" value="Winged helix-like DNA-binding domain superfamily/Winged helix DNA-binding domain"/>
    <property type="match status" value="1"/>
</dbReference>
<dbReference type="GO" id="GO:0006352">
    <property type="term" value="P:DNA-templated transcription initiation"/>
    <property type="evidence" value="ECO:0007669"/>
    <property type="project" value="InterPro"/>
</dbReference>
<dbReference type="PANTHER" id="PTHR43133">
    <property type="entry name" value="RNA POLYMERASE ECF-TYPE SIGMA FACTO"/>
    <property type="match status" value="1"/>
</dbReference>
<protein>
    <submittedName>
        <fullName evidence="5">RNA polymerase sigma factor</fullName>
    </submittedName>
</protein>
<evidence type="ECO:0000256" key="3">
    <source>
        <dbReference type="ARBA" id="ARBA00023163"/>
    </source>
</evidence>
<dbReference type="InterPro" id="IPR053812">
    <property type="entry name" value="HTH_Sigma70_ECF-like"/>
</dbReference>
<evidence type="ECO:0000259" key="4">
    <source>
        <dbReference type="Pfam" id="PF07638"/>
    </source>
</evidence>
<dbReference type="KEGG" id="gba:J421_1229"/>
<dbReference type="InterPro" id="IPR014284">
    <property type="entry name" value="RNA_pol_sigma-70_dom"/>
</dbReference>
<dbReference type="HOGENOM" id="CLU_102127_0_0_0"/>
<dbReference type="SUPFAM" id="SSF88659">
    <property type="entry name" value="Sigma3 and sigma4 domains of RNA polymerase sigma factors"/>
    <property type="match status" value="1"/>
</dbReference>
<dbReference type="Proteomes" id="UP000019151">
    <property type="component" value="Chromosome"/>
</dbReference>
<name>W0RDB1_9BACT</name>
<dbReference type="GO" id="GO:0016987">
    <property type="term" value="F:sigma factor activity"/>
    <property type="evidence" value="ECO:0007669"/>
    <property type="project" value="UniProtKB-KW"/>
</dbReference>
<dbReference type="NCBIfam" id="TIGR02937">
    <property type="entry name" value="sigma70-ECF"/>
    <property type="match status" value="1"/>
</dbReference>
<feature type="domain" description="RNA polymerase sigma-70 ECF-like HTH" evidence="4">
    <location>
        <begin position="10"/>
        <end position="172"/>
    </location>
</feature>
<dbReference type="PATRIC" id="fig|861299.3.peg.1245"/>
<dbReference type="PANTHER" id="PTHR43133:SF39">
    <property type="entry name" value="SIMILAR TO RNA POLYMERASE SIGMA-E FACTOR"/>
    <property type="match status" value="1"/>
</dbReference>
<accession>W0RDB1</accession>
<dbReference type="eggNOG" id="COG1595">
    <property type="taxonomic scope" value="Bacteria"/>
</dbReference>
<keyword evidence="1" id="KW-0805">Transcription regulation</keyword>
<dbReference type="InterPro" id="IPR039425">
    <property type="entry name" value="RNA_pol_sigma-70-like"/>
</dbReference>
<reference evidence="5 6" key="1">
    <citation type="journal article" date="2014" name="Genome Announc.">
        <title>Genome Sequence and Methylome of Soil Bacterium Gemmatirosa kalamazoonensis KBS708T, a Member of the Rarely Cultivated Gemmatimonadetes Phylum.</title>
        <authorList>
            <person name="Debruyn J.M."/>
            <person name="Radosevich M."/>
            <person name="Wommack K.E."/>
            <person name="Polson S.W."/>
            <person name="Hauser L.J."/>
            <person name="Fawaz M.N."/>
            <person name="Korlach J."/>
            <person name="Tsai Y.C."/>
        </authorList>
    </citation>
    <scope>NUCLEOTIDE SEQUENCE [LARGE SCALE GENOMIC DNA]</scope>
    <source>
        <strain evidence="5 6">KBS708</strain>
    </source>
</reference>
<keyword evidence="2" id="KW-0731">Sigma factor</keyword>
<sequence>MPDDRGHDELDRLMPAAYDELRRIARRELRRRPDDTLRTTALVHEAYLKLADADGAVWRDRPHFLAIASVAMRRILVDQARERCAVKRGGGRRAVTLDDDGIAVDEQAESLLALDEALTRLAATEPRLAHVVECRFFGGLSEEETAASLGVTARTVRRDWVKARGLLHRALRG</sequence>
<evidence type="ECO:0000256" key="1">
    <source>
        <dbReference type="ARBA" id="ARBA00023015"/>
    </source>
</evidence>
<keyword evidence="3" id="KW-0804">Transcription</keyword>
<dbReference type="InterPro" id="IPR013324">
    <property type="entry name" value="RNA_pol_sigma_r3/r4-like"/>
</dbReference>
<gene>
    <name evidence="5" type="ORF">J421_1229</name>
</gene>
<organism evidence="5 6">
    <name type="scientific">Gemmatirosa kalamazoonensis</name>
    <dbReference type="NCBI Taxonomy" id="861299"/>
    <lineage>
        <taxon>Bacteria</taxon>
        <taxon>Pseudomonadati</taxon>
        <taxon>Gemmatimonadota</taxon>
        <taxon>Gemmatimonadia</taxon>
        <taxon>Gemmatimonadales</taxon>
        <taxon>Gemmatimonadaceae</taxon>
        <taxon>Gemmatirosa</taxon>
    </lineage>
</organism>
<evidence type="ECO:0000256" key="2">
    <source>
        <dbReference type="ARBA" id="ARBA00023082"/>
    </source>
</evidence>